<dbReference type="AlphaFoldDB" id="A0A418N4J6"/>
<feature type="domain" description="Lipocalin-like" evidence="2">
    <location>
        <begin position="47"/>
        <end position="135"/>
    </location>
</feature>
<evidence type="ECO:0000256" key="1">
    <source>
        <dbReference type="SAM" id="SignalP"/>
    </source>
</evidence>
<dbReference type="Pfam" id="PF13648">
    <property type="entry name" value="Lipocalin_4"/>
    <property type="match status" value="1"/>
</dbReference>
<comment type="caution">
    <text evidence="3">The sequence shown here is derived from an EMBL/GenBank/DDBJ whole genome shotgun (WGS) entry which is preliminary data.</text>
</comment>
<dbReference type="InterPro" id="IPR024311">
    <property type="entry name" value="Lipocalin-like"/>
</dbReference>
<evidence type="ECO:0000259" key="2">
    <source>
        <dbReference type="Pfam" id="PF13648"/>
    </source>
</evidence>
<feature type="signal peptide" evidence="1">
    <location>
        <begin position="1"/>
        <end position="21"/>
    </location>
</feature>
<dbReference type="EMBL" id="VNWL01000029">
    <property type="protein sequence ID" value="TXK00388.1"/>
    <property type="molecule type" value="Genomic_DNA"/>
</dbReference>
<gene>
    <name evidence="3" type="ORF">D2U88_15995</name>
    <name evidence="4" type="ORF">FQ019_15815</name>
</gene>
<sequence length="697" mass="79841">MGLPKFSLRAWCIFVMFIALGCSKDDDPADPDNFYWGAVANASSADLLGYWAIFEAEYEGTRVPIPINYTDCGRDFFVYRDNGAYQEYLYTNSGCETVSNQFQWELNKGVVTLRTLSGSTDDLVIIKLSANELQFKARVDIDEDGALDVVVLIAKRYTPNENDFYTQSFRYYDTDYNYKLIGYTWQPYDGFHTFEKYEIYRSQGDNCSKANAELVATITDVDKTEYFDLTPPISNNLCYFLRIYTDQGLLGESYLETFDPFYLRIDPVNLNEPTVAGNTISLSWAASESPYFSHYEIIVRNHEGGSGYGYQDIPVATITDRETTEWVDDNPPYFENPFYHIRVHTLFGNYSEYSTDVTTFWQVPFKRPQILSLKQIKFYAIDPSEPVVYFWGQESGEGLQPYTMLRVNYDTQQTEAVADISPPSDTNVPIKLIVSPNGKELVVHQGVELHFYDATTMQFKYAVDPEGVFSIQDFNYDSLRDIWVISDGDDIFTLQRDNANMSLIDTTPHFVEHQGSGRYEFIILKNGQIILGHYNEATSFVFDLDANGNFIGSQSVNIQFRNNNQYKTEQLLYNASMDLLVDTEPNRLYSSTTFQNLSSFEKPNFPTGMSVDGTKIFGTDNDYNWNIDDDSPHKKEAIIFDRNTLGITKAETLGYPQILFENFRGEVISISSGLKKETLYRNVNDTADIFIEKVQMP</sequence>
<dbReference type="PROSITE" id="PS51257">
    <property type="entry name" value="PROKAR_LIPOPROTEIN"/>
    <property type="match status" value="1"/>
</dbReference>
<feature type="chain" id="PRO_5018969353" evidence="1">
    <location>
        <begin position="22"/>
        <end position="697"/>
    </location>
</feature>
<dbReference type="SUPFAM" id="SSF50969">
    <property type="entry name" value="YVTN repeat-like/Quinoprotein amine dehydrogenase"/>
    <property type="match status" value="1"/>
</dbReference>
<dbReference type="EMBL" id="QXFJ01000030">
    <property type="protein sequence ID" value="RIV68689.1"/>
    <property type="molecule type" value="Genomic_DNA"/>
</dbReference>
<evidence type="ECO:0000313" key="6">
    <source>
        <dbReference type="Proteomes" id="UP000321528"/>
    </source>
</evidence>
<proteinExistence type="predicted"/>
<organism evidence="3 5">
    <name type="scientific">Flagellimonas aequoris</name>
    <dbReference type="NCBI Taxonomy" id="2306997"/>
    <lineage>
        <taxon>Bacteria</taxon>
        <taxon>Pseudomonadati</taxon>
        <taxon>Bacteroidota</taxon>
        <taxon>Flavobacteriia</taxon>
        <taxon>Flavobacteriales</taxon>
        <taxon>Flavobacteriaceae</taxon>
        <taxon>Flagellimonas</taxon>
    </lineage>
</organism>
<name>A0A418N4J6_9FLAO</name>
<protein>
    <submittedName>
        <fullName evidence="4">Lipocalin family protein</fullName>
    </submittedName>
</protein>
<accession>A0A418N4J6</accession>
<dbReference type="RefSeq" id="WP_119641528.1">
    <property type="nucleotide sequence ID" value="NZ_QXFJ01000030.1"/>
</dbReference>
<evidence type="ECO:0000313" key="4">
    <source>
        <dbReference type="EMBL" id="TXK00388.1"/>
    </source>
</evidence>
<dbReference type="InterPro" id="IPR011044">
    <property type="entry name" value="Quino_amine_DH_bsu"/>
</dbReference>
<reference evidence="4 6" key="2">
    <citation type="submission" date="2019-07" db="EMBL/GenBank/DDBJ databases">
        <title>Draft genome of two Muricauda strains isolated from deep sea.</title>
        <authorList>
            <person name="Sun C."/>
        </authorList>
    </citation>
    <scope>NUCLEOTIDE SEQUENCE [LARGE SCALE GENOMIC DNA]</scope>
    <source>
        <strain evidence="4 6">NH166</strain>
    </source>
</reference>
<evidence type="ECO:0000313" key="3">
    <source>
        <dbReference type="EMBL" id="RIV68689.1"/>
    </source>
</evidence>
<dbReference type="Proteomes" id="UP000321528">
    <property type="component" value="Unassembled WGS sequence"/>
</dbReference>
<dbReference type="OrthoDB" id="1403922at2"/>
<dbReference type="Proteomes" id="UP000284189">
    <property type="component" value="Unassembled WGS sequence"/>
</dbReference>
<keyword evidence="6" id="KW-1185">Reference proteome</keyword>
<evidence type="ECO:0000313" key="5">
    <source>
        <dbReference type="Proteomes" id="UP000284189"/>
    </source>
</evidence>
<reference evidence="3 5" key="1">
    <citation type="submission" date="2018-08" db="EMBL/GenBank/DDBJ databases">
        <title>Proposal of Muricauda 72 sp.nov. and Muricauda NH166 sp.nov., isolated from seawater.</title>
        <authorList>
            <person name="Cheng H."/>
            <person name="Wu Y.-H."/>
            <person name="Guo L.-L."/>
            <person name="Xu X.-W."/>
        </authorList>
    </citation>
    <scope>NUCLEOTIDE SEQUENCE [LARGE SCALE GENOMIC DNA]</scope>
    <source>
        <strain evidence="3 5">NH166</strain>
    </source>
</reference>
<keyword evidence="1" id="KW-0732">Signal</keyword>